<protein>
    <submittedName>
        <fullName evidence="1">Uncharacterized protein</fullName>
    </submittedName>
</protein>
<proteinExistence type="predicted"/>
<evidence type="ECO:0000313" key="1">
    <source>
        <dbReference type="EMBL" id="MBX66251.1"/>
    </source>
</evidence>
<accession>A0A2P2QGX8</accession>
<reference evidence="1" key="1">
    <citation type="submission" date="2018-02" db="EMBL/GenBank/DDBJ databases">
        <title>Rhizophora mucronata_Transcriptome.</title>
        <authorList>
            <person name="Meera S.P."/>
            <person name="Sreeshan A."/>
            <person name="Augustine A."/>
        </authorList>
    </citation>
    <scope>NUCLEOTIDE SEQUENCE</scope>
    <source>
        <tissue evidence="1">Leaf</tissue>
    </source>
</reference>
<dbReference type="EMBL" id="GGEC01085767">
    <property type="protein sequence ID" value="MBX66251.1"/>
    <property type="molecule type" value="Transcribed_RNA"/>
</dbReference>
<sequence length="18" mass="2123">MADWLLRCVLIFKGMRGI</sequence>
<dbReference type="AlphaFoldDB" id="A0A2P2QGX8"/>
<name>A0A2P2QGX8_RHIMU</name>
<organism evidence="1">
    <name type="scientific">Rhizophora mucronata</name>
    <name type="common">Asiatic mangrove</name>
    <dbReference type="NCBI Taxonomy" id="61149"/>
    <lineage>
        <taxon>Eukaryota</taxon>
        <taxon>Viridiplantae</taxon>
        <taxon>Streptophyta</taxon>
        <taxon>Embryophyta</taxon>
        <taxon>Tracheophyta</taxon>
        <taxon>Spermatophyta</taxon>
        <taxon>Magnoliopsida</taxon>
        <taxon>eudicotyledons</taxon>
        <taxon>Gunneridae</taxon>
        <taxon>Pentapetalae</taxon>
        <taxon>rosids</taxon>
        <taxon>fabids</taxon>
        <taxon>Malpighiales</taxon>
        <taxon>Rhizophoraceae</taxon>
        <taxon>Rhizophora</taxon>
    </lineage>
</organism>